<dbReference type="EMBL" id="FXBM01000001">
    <property type="protein sequence ID" value="SMH32472.1"/>
    <property type="molecule type" value="Genomic_DNA"/>
</dbReference>
<gene>
    <name evidence="2" type="ORF">SAMN06295885_0743</name>
</gene>
<evidence type="ECO:0000313" key="2">
    <source>
        <dbReference type="EMBL" id="SMH32472.1"/>
    </source>
</evidence>
<feature type="transmembrane region" description="Helical" evidence="1">
    <location>
        <begin position="21"/>
        <end position="44"/>
    </location>
</feature>
<name>A0A1X7N7G1_9MICO</name>
<evidence type="ECO:0000256" key="1">
    <source>
        <dbReference type="SAM" id="Phobius"/>
    </source>
</evidence>
<dbReference type="OrthoDB" id="9992472at2"/>
<accession>A0A1X7N7G1</accession>
<organism evidence="2 3">
    <name type="scientific">Rathayibacter oskolensis</name>
    <dbReference type="NCBI Taxonomy" id="1891671"/>
    <lineage>
        <taxon>Bacteria</taxon>
        <taxon>Bacillati</taxon>
        <taxon>Actinomycetota</taxon>
        <taxon>Actinomycetes</taxon>
        <taxon>Micrococcales</taxon>
        <taxon>Microbacteriaceae</taxon>
        <taxon>Rathayibacter</taxon>
    </lineage>
</organism>
<reference evidence="3" key="1">
    <citation type="submission" date="2017-04" db="EMBL/GenBank/DDBJ databases">
        <authorList>
            <person name="Varghese N."/>
            <person name="Submissions S."/>
        </authorList>
    </citation>
    <scope>NUCLEOTIDE SEQUENCE [LARGE SCALE GENOMIC DNA]</scope>
    <source>
        <strain evidence="3">VKM Ac-2121</strain>
    </source>
</reference>
<dbReference type="Proteomes" id="UP000193711">
    <property type="component" value="Unassembled WGS sequence"/>
</dbReference>
<dbReference type="RefSeq" id="WP_085475220.1">
    <property type="nucleotide sequence ID" value="NZ_FXBM01000001.1"/>
</dbReference>
<keyword evidence="3" id="KW-1185">Reference proteome</keyword>
<proteinExistence type="predicted"/>
<keyword evidence="1" id="KW-0472">Membrane</keyword>
<protein>
    <submittedName>
        <fullName evidence="2">Uncharacterized protein</fullName>
    </submittedName>
</protein>
<evidence type="ECO:0000313" key="3">
    <source>
        <dbReference type="Proteomes" id="UP000193711"/>
    </source>
</evidence>
<feature type="transmembrane region" description="Helical" evidence="1">
    <location>
        <begin position="171"/>
        <end position="194"/>
    </location>
</feature>
<keyword evidence="1" id="KW-0812">Transmembrane</keyword>
<feature type="transmembrane region" description="Helical" evidence="1">
    <location>
        <begin position="127"/>
        <end position="150"/>
    </location>
</feature>
<dbReference type="AlphaFoldDB" id="A0A1X7N7G1"/>
<feature type="transmembrane region" description="Helical" evidence="1">
    <location>
        <begin position="50"/>
        <end position="70"/>
    </location>
</feature>
<sequence>MDASDESRSDDLPARQGPGAFPLSALLVVPIVMAVAGGIGVLVIVQLQFVPVRVLLIGGLPYAIVALVVATTLRLRAWRRPIDEQVEDVCSTGRSSAQRITFATASWLIVLWIAVAAVWAGDLGSSVVVVGGPLAAGAVLSIAANARLLYSPRVALAEVGAVRTHAPGRGWILANWILAPVSWFAFAIPGWVLAGSWVL</sequence>
<keyword evidence="1" id="KW-1133">Transmembrane helix</keyword>
<feature type="transmembrane region" description="Helical" evidence="1">
    <location>
        <begin position="100"/>
        <end position="121"/>
    </location>
</feature>